<evidence type="ECO:0000256" key="3">
    <source>
        <dbReference type="ARBA" id="ARBA00022723"/>
    </source>
</evidence>
<evidence type="ECO:0000313" key="9">
    <source>
        <dbReference type="EMBL" id="GIL28017.1"/>
    </source>
</evidence>
<dbReference type="GO" id="GO:0009055">
    <property type="term" value="F:electron transfer activity"/>
    <property type="evidence" value="ECO:0007669"/>
    <property type="project" value="UniProtKB-UniRule"/>
</dbReference>
<accession>A0A8J4AE57</accession>
<dbReference type="GO" id="GO:0051538">
    <property type="term" value="F:3 iron, 4 sulfur cluster binding"/>
    <property type="evidence" value="ECO:0007669"/>
    <property type="project" value="UniProtKB-KW"/>
</dbReference>
<keyword evidence="6 8" id="KW-0411">Iron-sulfur</keyword>
<evidence type="ECO:0000256" key="8">
    <source>
        <dbReference type="RuleBase" id="RU368020"/>
    </source>
</evidence>
<sequence>MITGTATPPHPTRRIEENVVKVSVDQDACVSSGQCALTADDVFDQRDSDGVVELLDANPPQQRLRDVQSAAAGCPAMAITVRP</sequence>
<comment type="function">
    <text evidence="8">Ferredoxins are iron-sulfur proteins that transfer electrons in a wide variety of metabolic reactions.</text>
</comment>
<dbReference type="EMBL" id="BOPO01000055">
    <property type="protein sequence ID" value="GIL28017.1"/>
    <property type="molecule type" value="Genomic_DNA"/>
</dbReference>
<comment type="caution">
    <text evidence="9">The sequence shown here is derived from an EMBL/GenBank/DDBJ whole genome shotgun (WGS) entry which is preliminary data.</text>
</comment>
<dbReference type="AlphaFoldDB" id="A0A8J4AE57"/>
<evidence type="ECO:0000256" key="6">
    <source>
        <dbReference type="ARBA" id="ARBA00023014"/>
    </source>
</evidence>
<evidence type="ECO:0000256" key="7">
    <source>
        <dbReference type="ARBA" id="ARBA00023291"/>
    </source>
</evidence>
<keyword evidence="7" id="KW-0003">3Fe-4S</keyword>
<keyword evidence="3 8" id="KW-0479">Metal-binding</keyword>
<keyword evidence="5 8" id="KW-0408">Iron</keyword>
<dbReference type="SUPFAM" id="SSF54862">
    <property type="entry name" value="4Fe-4S ferredoxins"/>
    <property type="match status" value="1"/>
</dbReference>
<evidence type="ECO:0000256" key="4">
    <source>
        <dbReference type="ARBA" id="ARBA00022982"/>
    </source>
</evidence>
<evidence type="ECO:0000313" key="10">
    <source>
        <dbReference type="Proteomes" id="UP000614996"/>
    </source>
</evidence>
<dbReference type="PRINTS" id="PR00352">
    <property type="entry name" value="3FE4SFRDOXIN"/>
</dbReference>
<keyword evidence="4 8" id="KW-0249">Electron transport</keyword>
<dbReference type="PANTHER" id="PTHR36923:SF3">
    <property type="entry name" value="FERREDOXIN"/>
    <property type="match status" value="1"/>
</dbReference>
<dbReference type="PANTHER" id="PTHR36923">
    <property type="entry name" value="FERREDOXIN"/>
    <property type="match status" value="1"/>
</dbReference>
<evidence type="ECO:0000256" key="1">
    <source>
        <dbReference type="ARBA" id="ARBA00001927"/>
    </source>
</evidence>
<dbReference type="InterPro" id="IPR001080">
    <property type="entry name" value="3Fe4S_ferredoxin"/>
</dbReference>
<comment type="cofactor">
    <cofactor evidence="1">
        <name>[3Fe-4S] cluster</name>
        <dbReference type="ChEBI" id="CHEBI:21137"/>
    </cofactor>
</comment>
<proteinExistence type="predicted"/>
<evidence type="ECO:0000256" key="2">
    <source>
        <dbReference type="ARBA" id="ARBA00022448"/>
    </source>
</evidence>
<dbReference type="GO" id="GO:0005506">
    <property type="term" value="F:iron ion binding"/>
    <property type="evidence" value="ECO:0007669"/>
    <property type="project" value="UniProtKB-UniRule"/>
</dbReference>
<dbReference type="Pfam" id="PF13459">
    <property type="entry name" value="Fer4_15"/>
    <property type="match status" value="1"/>
</dbReference>
<dbReference type="Proteomes" id="UP000614996">
    <property type="component" value="Unassembled WGS sequence"/>
</dbReference>
<gene>
    <name evidence="9" type="ORF">NUM_32710</name>
</gene>
<dbReference type="Gene3D" id="3.30.70.20">
    <property type="match status" value="1"/>
</dbReference>
<keyword evidence="2 8" id="KW-0813">Transport</keyword>
<protein>
    <recommendedName>
        <fullName evidence="8">Ferredoxin</fullName>
    </recommendedName>
</protein>
<keyword evidence="10" id="KW-1185">Reference proteome</keyword>
<dbReference type="InterPro" id="IPR051269">
    <property type="entry name" value="Fe-S_cluster_ET"/>
</dbReference>
<reference evidence="10" key="1">
    <citation type="journal article" date="2021" name="Int. J. Syst. Evol. Microbiol.">
        <title>Actinocatenispora comari sp. nov., an endophytic actinomycete isolated from aerial parts of Comarum salesowianum.</title>
        <authorList>
            <person name="Oyunbileg N."/>
            <person name="Iizaka Y."/>
            <person name="Hamada M."/>
            <person name="Davaapurev B.O."/>
            <person name="Fukumoto A."/>
            <person name="Tsetseg B."/>
            <person name="Kato F."/>
            <person name="Tamura T."/>
            <person name="Batkhuu J."/>
            <person name="Anzai Y."/>
        </authorList>
    </citation>
    <scope>NUCLEOTIDE SEQUENCE [LARGE SCALE GENOMIC DNA]</scope>
    <source>
        <strain evidence="10">NUM-2625</strain>
    </source>
</reference>
<name>A0A8J4AE57_9ACTN</name>
<organism evidence="9 10">
    <name type="scientific">Actinocatenispora comari</name>
    <dbReference type="NCBI Taxonomy" id="2807577"/>
    <lineage>
        <taxon>Bacteria</taxon>
        <taxon>Bacillati</taxon>
        <taxon>Actinomycetota</taxon>
        <taxon>Actinomycetes</taxon>
        <taxon>Micromonosporales</taxon>
        <taxon>Micromonosporaceae</taxon>
        <taxon>Actinocatenispora</taxon>
    </lineage>
</organism>
<evidence type="ECO:0000256" key="5">
    <source>
        <dbReference type="ARBA" id="ARBA00023004"/>
    </source>
</evidence>